<evidence type="ECO:0000313" key="3">
    <source>
        <dbReference type="EMBL" id="AMO66853.1"/>
    </source>
</evidence>
<dbReference type="RefSeq" id="WP_008253258.1">
    <property type="nucleotide sequence ID" value="NZ_CP014544.1"/>
</dbReference>
<gene>
    <name evidence="3" type="ORF">AZF00_00415</name>
</gene>
<reference evidence="3 4" key="1">
    <citation type="submission" date="2015-12" db="EMBL/GenBank/DDBJ databases">
        <authorList>
            <person name="Shamseldin A."/>
            <person name="Moawad H."/>
            <person name="Abd El-Rahim W.M."/>
            <person name="Sadowsky M.J."/>
        </authorList>
    </citation>
    <scope>NUCLEOTIDE SEQUENCE [LARGE SCALE GENOMIC DNA]</scope>
    <source>
        <strain evidence="3 4">SM2</strain>
    </source>
</reference>
<dbReference type="KEGG" id="zal:AZF00_00415"/>
<proteinExistence type="predicted"/>
<keyword evidence="2" id="KW-0732">Signal</keyword>
<organism evidence="3 4">
    <name type="scientific">Zhongshania aliphaticivorans</name>
    <dbReference type="NCBI Taxonomy" id="1470434"/>
    <lineage>
        <taxon>Bacteria</taxon>
        <taxon>Pseudomonadati</taxon>
        <taxon>Pseudomonadota</taxon>
        <taxon>Gammaproteobacteria</taxon>
        <taxon>Cellvibrionales</taxon>
        <taxon>Spongiibacteraceae</taxon>
        <taxon>Zhongshania</taxon>
    </lineage>
</organism>
<name>A0A127M0U5_9GAMM</name>
<dbReference type="AlphaFoldDB" id="A0A127M0U5"/>
<dbReference type="PROSITE" id="PS51257">
    <property type="entry name" value="PROKAR_LIPOPROTEIN"/>
    <property type="match status" value="1"/>
</dbReference>
<evidence type="ECO:0000313" key="4">
    <source>
        <dbReference type="Proteomes" id="UP000074119"/>
    </source>
</evidence>
<dbReference type="EMBL" id="CP014544">
    <property type="protein sequence ID" value="AMO66853.1"/>
    <property type="molecule type" value="Genomic_DNA"/>
</dbReference>
<evidence type="ECO:0000256" key="1">
    <source>
        <dbReference type="SAM" id="MobiDB-lite"/>
    </source>
</evidence>
<accession>A0A127M0U5</accession>
<feature type="region of interest" description="Disordered" evidence="1">
    <location>
        <begin position="27"/>
        <end position="73"/>
    </location>
</feature>
<sequence length="73" mass="7304">MKQLLIGTTIAAFATLLMACSDDKATTAPAAEKGSTAISIDTGEGSFGYKSDSDGENTSLTVDADGGDGKGKK</sequence>
<feature type="chain" id="PRO_5007274906" evidence="2">
    <location>
        <begin position="20"/>
        <end position="73"/>
    </location>
</feature>
<evidence type="ECO:0000256" key="2">
    <source>
        <dbReference type="SAM" id="SignalP"/>
    </source>
</evidence>
<protein>
    <submittedName>
        <fullName evidence="3">Uncharacterized protein</fullName>
    </submittedName>
</protein>
<feature type="signal peptide" evidence="2">
    <location>
        <begin position="1"/>
        <end position="19"/>
    </location>
</feature>
<dbReference type="Proteomes" id="UP000074119">
    <property type="component" value="Chromosome"/>
</dbReference>